<comment type="caution">
    <text evidence="2">The sequence shown here is derived from an EMBL/GenBank/DDBJ whole genome shotgun (WGS) entry which is preliminary data.</text>
</comment>
<reference evidence="2" key="2">
    <citation type="submission" date="2021-04" db="EMBL/GenBank/DDBJ databases">
        <authorList>
            <person name="Gilroy R."/>
        </authorList>
    </citation>
    <scope>NUCLEOTIDE SEQUENCE</scope>
    <source>
        <strain evidence="2">ChiHjej12B11-9195</strain>
    </source>
</reference>
<accession>A0A9D1ZSD4</accession>
<dbReference type="Proteomes" id="UP000824134">
    <property type="component" value="Unassembled WGS sequence"/>
</dbReference>
<feature type="domain" description="Bacteriophage T5 Orf172 DNA-binding" evidence="1">
    <location>
        <begin position="282"/>
        <end position="376"/>
    </location>
</feature>
<evidence type="ECO:0000313" key="3">
    <source>
        <dbReference type="Proteomes" id="UP000824134"/>
    </source>
</evidence>
<dbReference type="InterPro" id="IPR018306">
    <property type="entry name" value="Phage_T5_Orf172_DNA-bd"/>
</dbReference>
<dbReference type="EMBL" id="DXCN01000025">
    <property type="protein sequence ID" value="HIY94588.1"/>
    <property type="molecule type" value="Genomic_DNA"/>
</dbReference>
<evidence type="ECO:0000313" key="2">
    <source>
        <dbReference type="EMBL" id="HIY94588.1"/>
    </source>
</evidence>
<evidence type="ECO:0000259" key="1">
    <source>
        <dbReference type="SMART" id="SM00974"/>
    </source>
</evidence>
<dbReference type="AlphaFoldDB" id="A0A9D1ZSD4"/>
<reference evidence="2" key="1">
    <citation type="journal article" date="2021" name="PeerJ">
        <title>Extensive microbial diversity within the chicken gut microbiome revealed by metagenomics and culture.</title>
        <authorList>
            <person name="Gilroy R."/>
            <person name="Ravi A."/>
            <person name="Getino M."/>
            <person name="Pursley I."/>
            <person name="Horton D.L."/>
            <person name="Alikhan N.F."/>
            <person name="Baker D."/>
            <person name="Gharbi K."/>
            <person name="Hall N."/>
            <person name="Watson M."/>
            <person name="Adriaenssens E.M."/>
            <person name="Foster-Nyarko E."/>
            <person name="Jarju S."/>
            <person name="Secka A."/>
            <person name="Antonio M."/>
            <person name="Oren A."/>
            <person name="Chaudhuri R.R."/>
            <person name="La Ragione R."/>
            <person name="Hildebrand F."/>
            <person name="Pallen M.J."/>
        </authorList>
    </citation>
    <scope>NUCLEOTIDE SEQUENCE</scope>
    <source>
        <strain evidence="2">ChiHjej12B11-9195</strain>
    </source>
</reference>
<organism evidence="2 3">
    <name type="scientific">Candidatus Rothia avicola</name>
    <dbReference type="NCBI Taxonomy" id="2840478"/>
    <lineage>
        <taxon>Bacteria</taxon>
        <taxon>Bacillati</taxon>
        <taxon>Actinomycetota</taxon>
        <taxon>Actinomycetes</taxon>
        <taxon>Micrococcales</taxon>
        <taxon>Micrococcaceae</taxon>
        <taxon>Rothia</taxon>
    </lineage>
</organism>
<gene>
    <name evidence="2" type="ORF">H9821_02830</name>
</gene>
<sequence>MSTEKPSFDDLLDQLIADDTDGLLDTPEKPKPITATDRLERAFLEIVDFRREHDRLPSPETLEISERKLGARLVGFLNDEAKADLVRHLDEFDLLTLPEAPTSVDELFESDIDVLDLLEDGNDIYDFTGMEELQHEPDEFDVAQRKKAEDFEKFKPFFELKHQQLETGELKLGKFSGVSTIKQGRFFVLGGVMLYVAEVGETEYVKNGDRKVPKERLRVIFENGTESSMYRQSLAGRLGEKAGLALQGTSHSEFTTEELGDNFMPDGYIYVLKSLSTNPDIAQLRDLYKIGFSHGSVQKRIAHAETQPTYLMAPVEVVAEYAVKDIRASKLEHLLHRVFSDVRLDIVMNDGDGQPFKPSEWFIVPLDVIDQAIPMVINGDIVDFEYVPELQKLRYIGES</sequence>
<proteinExistence type="predicted"/>
<name>A0A9D1ZSD4_9MICC</name>
<dbReference type="SMART" id="SM00974">
    <property type="entry name" value="T5orf172"/>
    <property type="match status" value="1"/>
</dbReference>
<protein>
    <submittedName>
        <fullName evidence="2">GIY-YIG nuclease family protein</fullName>
    </submittedName>
</protein>
<dbReference type="Pfam" id="PF13455">
    <property type="entry name" value="MUG113"/>
    <property type="match status" value="1"/>
</dbReference>